<feature type="domain" description="Tail spike" evidence="2">
    <location>
        <begin position="161"/>
        <end position="361"/>
    </location>
</feature>
<dbReference type="InterPro" id="IPR012892">
    <property type="entry name" value="Gp58"/>
</dbReference>
<evidence type="ECO:0000259" key="2">
    <source>
        <dbReference type="Pfam" id="PF06605"/>
    </source>
</evidence>
<keyword evidence="1" id="KW-0175">Coiled coil</keyword>
<evidence type="ECO:0000313" key="4">
    <source>
        <dbReference type="EMBL" id="RSU01970.1"/>
    </source>
</evidence>
<accession>A0A430A585</accession>
<dbReference type="InterPro" id="IPR007119">
    <property type="entry name" value="Phage_tail_spike_N"/>
</dbReference>
<dbReference type="Proteomes" id="UP000287101">
    <property type="component" value="Unassembled WGS sequence"/>
</dbReference>
<dbReference type="EMBL" id="NGJY01000004">
    <property type="protein sequence ID" value="RSU01970.1"/>
    <property type="molecule type" value="Genomic_DNA"/>
</dbReference>
<organism evidence="4 5">
    <name type="scientific">Vagococcus fessus</name>
    <dbReference type="NCBI Taxonomy" id="120370"/>
    <lineage>
        <taxon>Bacteria</taxon>
        <taxon>Bacillati</taxon>
        <taxon>Bacillota</taxon>
        <taxon>Bacilli</taxon>
        <taxon>Lactobacillales</taxon>
        <taxon>Enterococcaceae</taxon>
        <taxon>Vagococcus</taxon>
    </lineage>
</organism>
<evidence type="ECO:0000259" key="3">
    <source>
        <dbReference type="Pfam" id="PF07902"/>
    </source>
</evidence>
<sequence length="1221" mass="136589">MSYPILYEANETDFFSMGLGVLADAIKCEVLEERNGRFELEMTYAKEGILFKEIKNDRIIKVDVGHELKAQRFSIEKITKNFDGTLQIFAVHCSYLSERLGLKPEVIINGSANTAINQWNNNLIGQSPFIVDSDIQTTGKTIWNIKEVDNPRIALGGVKGSLLDVYGGEFRFDNYHISLMKSRGNKTGYRISYGRNLTNIEQEDYISSTYTSVYPFAVQREDKQNNQEEKVITTNGYIVHSEHVDKYSHPRIIPIDFTSEFEEDEKITSDKLKSLATKYIKNNSIGIPKVSLEVEFVDLEQTLDHQDEVFDEKINLCDEVLISFEEMGIDITDKVTSIIWDVLSDRYLKLNVGDAPRTLGSKLKDLDGKVQEAEKNSNNALTSANGKNTNFYGPDEPIANKVGDTWFKDIGNGEYEIYQWNGTIWELVSFDYSVIEKELEQHKEDIKNALDNSEQAIKEADFVGGKLEDVENTLGVQNSKIDEIDKQSISNGKWIEENETSIKETIAQTDENGKKLIQIEKNTEGLSSTVIDLQKDFENLELPARNLVRDSLVEKCSTSYLFQTFETVEAWSKEDEYQFLLKGNLPDGKEPRIYGEDVSGIYLTKLSKISDGLYGFKGKINDVKSLKNILKVYLYPDDKIECCVDWIAVYKNDDTLKWYPALEDNSKTLAKHWTAIEQNAQKIKETIGKTDEQGTKLTQIEKEAGRINESLVEIENQKIGGRNYFINSEKLDSGNVIGYQGSVVNVYPNQKVDEWGTDKAFNIQCWDGSSEIKAMIHSRSSYMSDGTSYSPSIFVKNNGQANVRISCNIGAELIIKGGETKRLEFNVKNSTKNGIMQFLVKPTATSANITVWHPQFEKGDKHQDWRPAWEDGDIKITNVEKNVNGIQQTVQNKADKSEVTQLANLFDVRVTGLEDDIDENYAALNILKDNINLKVNAKDIISQINLSPETILIQSKKIMLDGQVNINDAFIKKITINTAYINHLKTVNFDAAQVTSGYINSNRIQAKSITTDKLAANAIQVGFNAIGNAIKISPNELSFYSGSTLAGEINSKGVSFYSGTRAIGHIGVNSKAGNSSVKGLVMDLDYTGDFVSWGFSESASASTYTGMLSLDPKGKFTGEKGVHIPGLLHLNQIRPAGKPYQNLEFTSVVIGSTKYPALMAATSKNGIAFGSQYLYIINNGNSYNFNDISKLISKLSGLGKVAIPTGFDGQGNVQGWYDMYL</sequence>
<keyword evidence="5" id="KW-1185">Reference proteome</keyword>
<comment type="caution">
    <text evidence="4">The sequence shown here is derived from an EMBL/GenBank/DDBJ whole genome shotgun (WGS) entry which is preliminary data.</text>
</comment>
<dbReference type="NCBIfam" id="TIGR01665">
    <property type="entry name" value="put_anti_recept"/>
    <property type="match status" value="1"/>
</dbReference>
<evidence type="ECO:0000313" key="5">
    <source>
        <dbReference type="Proteomes" id="UP000287101"/>
    </source>
</evidence>
<dbReference type="RefSeq" id="WP_126832385.1">
    <property type="nucleotide sequence ID" value="NZ_CBCRYB010000005.1"/>
</dbReference>
<protein>
    <submittedName>
        <fullName evidence="4">Uncharacterized protein</fullName>
    </submittedName>
</protein>
<proteinExistence type="predicted"/>
<dbReference type="Pfam" id="PF07902">
    <property type="entry name" value="Gp58"/>
    <property type="match status" value="1"/>
</dbReference>
<feature type="coiled-coil region" evidence="1">
    <location>
        <begin position="432"/>
        <end position="487"/>
    </location>
</feature>
<dbReference type="Pfam" id="PF06605">
    <property type="entry name" value="Prophage_tail"/>
    <property type="match status" value="1"/>
</dbReference>
<name>A0A430A585_9ENTE</name>
<evidence type="ECO:0000256" key="1">
    <source>
        <dbReference type="SAM" id="Coils"/>
    </source>
</evidence>
<reference evidence="4 5" key="1">
    <citation type="submission" date="2017-05" db="EMBL/GenBank/DDBJ databases">
        <title>Vagococcus spp. assemblies.</title>
        <authorList>
            <person name="Gulvik C.A."/>
        </authorList>
    </citation>
    <scope>NUCLEOTIDE SEQUENCE [LARGE SCALE GENOMIC DNA]</scope>
    <source>
        <strain evidence="4 5">CCUG 41755</strain>
    </source>
</reference>
<dbReference type="InterPro" id="IPR010572">
    <property type="entry name" value="Tail_dom"/>
</dbReference>
<feature type="domain" description="Gp58-like" evidence="3">
    <location>
        <begin position="878"/>
        <end position="1020"/>
    </location>
</feature>
<gene>
    <name evidence="4" type="ORF">CBF31_09390</name>
</gene>
<dbReference type="AlphaFoldDB" id="A0A430A585"/>
<dbReference type="OrthoDB" id="4387735at2"/>